<accession>A0A8J2X316</accession>
<feature type="region of interest" description="Disordered" evidence="2">
    <location>
        <begin position="92"/>
        <end position="126"/>
    </location>
</feature>
<reference evidence="3" key="1">
    <citation type="submission" date="2021-11" db="EMBL/GenBank/DDBJ databases">
        <authorList>
            <consortium name="Genoscope - CEA"/>
            <person name="William W."/>
        </authorList>
    </citation>
    <scope>NUCLEOTIDE SEQUENCE</scope>
</reference>
<dbReference type="Proteomes" id="UP000789595">
    <property type="component" value="Unassembled WGS sequence"/>
</dbReference>
<organism evidence="3 4">
    <name type="scientific">Pelagomonas calceolata</name>
    <dbReference type="NCBI Taxonomy" id="35677"/>
    <lineage>
        <taxon>Eukaryota</taxon>
        <taxon>Sar</taxon>
        <taxon>Stramenopiles</taxon>
        <taxon>Ochrophyta</taxon>
        <taxon>Pelagophyceae</taxon>
        <taxon>Pelagomonadales</taxon>
        <taxon>Pelagomonadaceae</taxon>
        <taxon>Pelagomonas</taxon>
    </lineage>
</organism>
<proteinExistence type="predicted"/>
<feature type="region of interest" description="Disordered" evidence="2">
    <location>
        <begin position="1"/>
        <end position="36"/>
    </location>
</feature>
<sequence>MADAHAGQPLGDAAAGQANAAAPTAPTAPTAQDVAALKVGHQTAVLESLENRVEAQDARSQRDELRHDNAVLRRQLADKLVGQIQSSRFAADVSQSQGAAEPPVAAAPVSGEPPLSSSGPALPPFCEDSTDSDLGNLLSGVFHKYVAKDTELVQADRHEKACAKVRYQDAAEYLKQHAIAVVKCGTTDAVLRIYRLQNPEATAIPQWLSLDMDAGTYQEHVSLFWRLVKCLGPRVLGNEVDLNELALAGLMTVSTRNRPSQEHCLSEKTLTSIVRAKGALEEAVLTTGDSVEDLISRKEGCPRETDDVGAGASRSRKKPRSTNPPTSCLPAAASTAATGRDTGKFDALRRELADEKRALALSKSELAKLKGVNTATDDALAG</sequence>
<dbReference type="AlphaFoldDB" id="A0A8J2X316"/>
<evidence type="ECO:0000313" key="3">
    <source>
        <dbReference type="EMBL" id="CAH0378440.1"/>
    </source>
</evidence>
<keyword evidence="4" id="KW-1185">Reference proteome</keyword>
<comment type="caution">
    <text evidence="3">The sequence shown here is derived from an EMBL/GenBank/DDBJ whole genome shotgun (WGS) entry which is preliminary data.</text>
</comment>
<evidence type="ECO:0000313" key="4">
    <source>
        <dbReference type="Proteomes" id="UP000789595"/>
    </source>
</evidence>
<name>A0A8J2X316_9STRA</name>
<protein>
    <submittedName>
        <fullName evidence="3">Uncharacterized protein</fullName>
    </submittedName>
</protein>
<feature type="region of interest" description="Disordered" evidence="2">
    <location>
        <begin position="298"/>
        <end position="342"/>
    </location>
</feature>
<dbReference type="EMBL" id="CAKKNE010000006">
    <property type="protein sequence ID" value="CAH0378440.1"/>
    <property type="molecule type" value="Genomic_DNA"/>
</dbReference>
<evidence type="ECO:0000256" key="2">
    <source>
        <dbReference type="SAM" id="MobiDB-lite"/>
    </source>
</evidence>
<gene>
    <name evidence="3" type="ORF">PECAL_6P00250</name>
</gene>
<keyword evidence="1" id="KW-0175">Coiled coil</keyword>
<feature type="compositionally biased region" description="Low complexity" evidence="2">
    <location>
        <begin position="11"/>
        <end position="36"/>
    </location>
</feature>
<feature type="coiled-coil region" evidence="1">
    <location>
        <begin position="46"/>
        <end position="75"/>
    </location>
</feature>
<feature type="compositionally biased region" description="Low complexity" evidence="2">
    <location>
        <begin position="98"/>
        <end position="120"/>
    </location>
</feature>
<evidence type="ECO:0000256" key="1">
    <source>
        <dbReference type="SAM" id="Coils"/>
    </source>
</evidence>